<evidence type="ECO:0000313" key="5">
    <source>
        <dbReference type="EMBL" id="ABS77018.2"/>
    </source>
</evidence>
<dbReference type="InterPro" id="IPR009057">
    <property type="entry name" value="Homeodomain-like_sf"/>
</dbReference>
<keyword evidence="2 5" id="KW-0238">DNA-binding</keyword>
<dbReference type="PIRSF" id="PIRSF002097">
    <property type="entry name" value="DNA-binding_Fis"/>
    <property type="match status" value="1"/>
</dbReference>
<dbReference type="SUPFAM" id="SSF46689">
    <property type="entry name" value="Homeodomain-like"/>
    <property type="match status" value="1"/>
</dbReference>
<evidence type="ECO:0000256" key="3">
    <source>
        <dbReference type="ARBA" id="ARBA00029540"/>
    </source>
</evidence>
<proteinExistence type="inferred from homology"/>
<dbReference type="Pfam" id="PF02954">
    <property type="entry name" value="HTH_8"/>
    <property type="match status" value="1"/>
</dbReference>
<accession>A9KGN0</accession>
<dbReference type="EMBL" id="CP000733">
    <property type="protein sequence ID" value="ABS77018.2"/>
    <property type="molecule type" value="Genomic_DNA"/>
</dbReference>
<dbReference type="InterPro" id="IPR050207">
    <property type="entry name" value="Trans_regulatory_Fis"/>
</dbReference>
<dbReference type="AlphaFoldDB" id="A9KGN0"/>
<dbReference type="GO" id="GO:0006355">
    <property type="term" value="P:regulation of DNA-templated transcription"/>
    <property type="evidence" value="ECO:0007669"/>
    <property type="project" value="InterPro"/>
</dbReference>
<comment type="similarity">
    <text evidence="1">Belongs to the transcriptional regulatory Fis family.</text>
</comment>
<dbReference type="InterPro" id="IPR002197">
    <property type="entry name" value="HTH_Fis"/>
</dbReference>
<gene>
    <name evidence="5" type="primary">fis</name>
    <name evidence="5" type="ordered locus">CBUD_1742</name>
</gene>
<evidence type="ECO:0000256" key="2">
    <source>
        <dbReference type="ARBA" id="ARBA00023125"/>
    </source>
</evidence>
<dbReference type="InterPro" id="IPR005412">
    <property type="entry name" value="Fis_DNA-bd"/>
</dbReference>
<dbReference type="GO" id="GO:0043565">
    <property type="term" value="F:sequence-specific DNA binding"/>
    <property type="evidence" value="ECO:0007669"/>
    <property type="project" value="InterPro"/>
</dbReference>
<feature type="domain" description="DNA binding HTH" evidence="4">
    <location>
        <begin position="56"/>
        <end position="94"/>
    </location>
</feature>
<dbReference type="PANTHER" id="PTHR47918:SF1">
    <property type="entry name" value="DNA-BINDING PROTEIN FIS"/>
    <property type="match status" value="1"/>
</dbReference>
<dbReference type="PRINTS" id="PR01590">
    <property type="entry name" value="HTHFIS"/>
</dbReference>
<evidence type="ECO:0000259" key="4">
    <source>
        <dbReference type="Pfam" id="PF02954"/>
    </source>
</evidence>
<dbReference type="PRINTS" id="PR01591">
    <property type="entry name" value="DNABINDNGFIS"/>
</dbReference>
<dbReference type="NCBIfam" id="NF001659">
    <property type="entry name" value="PRK00430.1"/>
    <property type="match status" value="1"/>
</dbReference>
<protein>
    <recommendedName>
        <fullName evidence="3">Putative Fis-like DNA-binding protein</fullName>
    </recommendedName>
</protein>
<reference evidence="5 6" key="1">
    <citation type="journal article" date="2009" name="Infect. Immun.">
        <title>Comparative genomics reveal extensive transposon-mediated genomic plasticity and diversity among potential effector proteins within the genus Coxiella.</title>
        <authorList>
            <person name="Beare P.A."/>
            <person name="Unsworth N."/>
            <person name="Andoh M."/>
            <person name="Voth D.E."/>
            <person name="Omsland A."/>
            <person name="Gilk S.D."/>
            <person name="Williams K.P."/>
            <person name="Sobral B.W."/>
            <person name="Kupko J.J.III."/>
            <person name="Porcella S.F."/>
            <person name="Samuel J.E."/>
            <person name="Heinzen R.A."/>
        </authorList>
    </citation>
    <scope>NUCLEOTIDE SEQUENCE [LARGE SCALE GENOMIC DNA]</scope>
    <source>
        <strain evidence="5 6">Dugway 5J108-111</strain>
    </source>
</reference>
<sequence>MEGTAIMEADTLIQEPEVIKPVETGQSFASSVQQSLQSYFARLDGEDPVNLYSMVLAEMEVPLLRVVMRYTKNNQSKAAKILGLSRGTLRKKLAIYQIDESRR</sequence>
<name>A9KGN0_COXBN</name>
<evidence type="ECO:0000313" key="6">
    <source>
        <dbReference type="Proteomes" id="UP000008555"/>
    </source>
</evidence>
<dbReference type="KEGG" id="cbd:CBUD_1742"/>
<organism evidence="5 6">
    <name type="scientific">Coxiella burnetii (strain Dugway 5J108-111)</name>
    <dbReference type="NCBI Taxonomy" id="434922"/>
    <lineage>
        <taxon>Bacteria</taxon>
        <taxon>Pseudomonadati</taxon>
        <taxon>Pseudomonadota</taxon>
        <taxon>Gammaproteobacteria</taxon>
        <taxon>Legionellales</taxon>
        <taxon>Coxiellaceae</taxon>
        <taxon>Coxiella</taxon>
    </lineage>
</organism>
<evidence type="ECO:0000256" key="1">
    <source>
        <dbReference type="ARBA" id="ARBA00008559"/>
    </source>
</evidence>
<dbReference type="Proteomes" id="UP000008555">
    <property type="component" value="Chromosome"/>
</dbReference>
<dbReference type="HOGENOM" id="CLU_158040_3_1_6"/>
<dbReference type="RefSeq" id="WP_010957513.1">
    <property type="nucleotide sequence ID" value="NC_009727.1"/>
</dbReference>
<dbReference type="PANTHER" id="PTHR47918">
    <property type="entry name" value="DNA-BINDING PROTEIN FIS"/>
    <property type="match status" value="1"/>
</dbReference>
<dbReference type="Gene3D" id="1.10.10.60">
    <property type="entry name" value="Homeodomain-like"/>
    <property type="match status" value="1"/>
</dbReference>